<evidence type="ECO:0000256" key="1">
    <source>
        <dbReference type="SAM" id="MobiDB-lite"/>
    </source>
</evidence>
<gene>
    <name evidence="3" type="ORF">CHI12_11340</name>
</gene>
<proteinExistence type="predicted"/>
<reference evidence="3 4" key="1">
    <citation type="submission" date="2017-07" db="EMBL/GenBank/DDBJ databases">
        <title>Isolation and whole genome analysis of endospore-forming bacteria from heroin.</title>
        <authorList>
            <person name="Kalinowski J."/>
            <person name="Ahrens B."/>
            <person name="Al-Dilaimi A."/>
            <person name="Winkler A."/>
            <person name="Wibberg D."/>
            <person name="Schleenbecker U."/>
            <person name="Ruckert C."/>
            <person name="Wolfel R."/>
            <person name="Grass G."/>
        </authorList>
    </citation>
    <scope>NUCLEOTIDE SEQUENCE [LARGE SCALE GENOMIC DNA]</scope>
    <source>
        <strain evidence="3 4">7509</strain>
    </source>
</reference>
<evidence type="ECO:0000313" key="4">
    <source>
        <dbReference type="Proteomes" id="UP000216475"/>
    </source>
</evidence>
<feature type="region of interest" description="Disordered" evidence="1">
    <location>
        <begin position="68"/>
        <end position="102"/>
    </location>
</feature>
<dbReference type="RefSeq" id="WP_095270757.1">
    <property type="nucleotide sequence ID" value="NZ_NPBH01000049.1"/>
</dbReference>
<sequence>MKKPKIQLHFFVLPVLFLLPAAGCSSNAEEANTYETRVHTKEIQMNHKDTPTYTDTELENTITAEAEQETQQNAIDDNSDTETGNQPNTISQTDTEEIETSQDNIKLVSSADEALSLFENRFEITDDNLIVDQMSRNLEKDGYGAYYTLILTVPSWVENGEAGPAVTYLVYEDGTIIDQNARNASQESTVTKVVGSDDDAIKLVTEQFDFYDDDFIIDSTSGNVEEDDYGTYYYVVVKSKSAMENGGTGSVGIYRVYEDGTVIDTYAEAAGR</sequence>
<dbReference type="Proteomes" id="UP000216475">
    <property type="component" value="Unassembled WGS sequence"/>
</dbReference>
<feature type="chain" id="PRO_5012176263" evidence="2">
    <location>
        <begin position="29"/>
        <end position="272"/>
    </location>
</feature>
<dbReference type="EMBL" id="NPBH01000049">
    <property type="protein sequence ID" value="PAE07385.1"/>
    <property type="molecule type" value="Genomic_DNA"/>
</dbReference>
<organism evidence="3 4">
    <name type="scientific">Terribacillus saccharophilus</name>
    <dbReference type="NCBI Taxonomy" id="361277"/>
    <lineage>
        <taxon>Bacteria</taxon>
        <taxon>Bacillati</taxon>
        <taxon>Bacillota</taxon>
        <taxon>Bacilli</taxon>
        <taxon>Bacillales</taxon>
        <taxon>Bacillaceae</taxon>
        <taxon>Terribacillus</taxon>
    </lineage>
</organism>
<comment type="caution">
    <text evidence="3">The sequence shown here is derived from an EMBL/GenBank/DDBJ whole genome shotgun (WGS) entry which is preliminary data.</text>
</comment>
<accession>A0A268HBY7</accession>
<protein>
    <submittedName>
        <fullName evidence="3">Uncharacterized protein</fullName>
    </submittedName>
</protein>
<name>A0A268HBY7_9BACI</name>
<feature type="signal peptide" evidence="2">
    <location>
        <begin position="1"/>
        <end position="28"/>
    </location>
</feature>
<evidence type="ECO:0000256" key="2">
    <source>
        <dbReference type="SAM" id="SignalP"/>
    </source>
</evidence>
<keyword evidence="2" id="KW-0732">Signal</keyword>
<evidence type="ECO:0000313" key="3">
    <source>
        <dbReference type="EMBL" id="PAE07385.1"/>
    </source>
</evidence>
<dbReference type="AlphaFoldDB" id="A0A268HBY7"/>
<feature type="compositionally biased region" description="Polar residues" evidence="1">
    <location>
        <begin position="68"/>
        <end position="93"/>
    </location>
</feature>